<name>A0AB33BE30_9LACO</name>
<dbReference type="Gene3D" id="3.90.110.10">
    <property type="entry name" value="Lactate dehydrogenase/glycoside hydrolase, family 4, C-terminal"/>
    <property type="match status" value="1"/>
</dbReference>
<dbReference type="EMBL" id="CP014907">
    <property type="protein sequence ID" value="ANZ59839.1"/>
    <property type="molecule type" value="Genomic_DNA"/>
</dbReference>
<dbReference type="Proteomes" id="UP000093346">
    <property type="component" value="Chromosome"/>
</dbReference>
<organism evidence="1 2">
    <name type="scientific">Fructilactobacillus lindneri</name>
    <dbReference type="NCBI Taxonomy" id="53444"/>
    <lineage>
        <taxon>Bacteria</taxon>
        <taxon>Bacillati</taxon>
        <taxon>Bacillota</taxon>
        <taxon>Bacilli</taxon>
        <taxon>Lactobacillales</taxon>
        <taxon>Lactobacillaceae</taxon>
        <taxon>Fructilactobacillus</taxon>
    </lineage>
</organism>
<protein>
    <submittedName>
        <fullName evidence="1">Lactate dehydrogenase</fullName>
    </submittedName>
</protein>
<dbReference type="KEGG" id="lle:AYR59_04435"/>
<accession>A0AB33BE30</accession>
<evidence type="ECO:0000313" key="1">
    <source>
        <dbReference type="EMBL" id="ANZ59839.1"/>
    </source>
</evidence>
<sequence>MAEDISDELDKFRDTINDVISRGFKGKIILDAPHDEVFVYFAAYFSGFDVNNIMGLGTLPQEMILREKLVTEFKVSDEDINVNTLGLSTNNLVAWSRVYIGPATLLSYIASENNNFDSKLITDVQEMISDPQIVTNLMIQAKAIIKLLNYLSKSESLICSVVSLNKENDKFSLNLSPKLINHNGIIQSINLQLSDDETKEVDDDLKWATDIIENIKEGKAHGKKD</sequence>
<dbReference type="InterPro" id="IPR015955">
    <property type="entry name" value="Lactate_DH/Glyco_Ohase_4_C"/>
</dbReference>
<dbReference type="SUPFAM" id="SSF56327">
    <property type="entry name" value="LDH C-terminal domain-like"/>
    <property type="match status" value="1"/>
</dbReference>
<gene>
    <name evidence="1" type="ORF">AYR59_04435</name>
</gene>
<evidence type="ECO:0000313" key="2">
    <source>
        <dbReference type="Proteomes" id="UP000093346"/>
    </source>
</evidence>
<dbReference type="GO" id="GO:0016616">
    <property type="term" value="F:oxidoreductase activity, acting on the CH-OH group of donors, NAD or NADP as acceptor"/>
    <property type="evidence" value="ECO:0007669"/>
    <property type="project" value="InterPro"/>
</dbReference>
<reference evidence="1 2" key="1">
    <citation type="submission" date="2016-03" db="EMBL/GenBank/DDBJ databases">
        <title>Pediococcus and Lactobacillus from brewery environment - whole genome sequencing and assembly.</title>
        <authorList>
            <person name="Behr J."/>
            <person name="Geissler A.J."/>
            <person name="Vogel R.F."/>
        </authorList>
    </citation>
    <scope>NUCLEOTIDE SEQUENCE [LARGE SCALE GENOMIC DNA]</scope>
    <source>
        <strain evidence="1 2">TMW 1.481</strain>
    </source>
</reference>
<proteinExistence type="predicted"/>
<dbReference type="AlphaFoldDB" id="A0AB33BE30"/>